<protein>
    <recommendedName>
        <fullName evidence="9">Putative asparagine synthetase [glutamine-hydrolyzing]</fullName>
        <ecNumber evidence="9">6.3.5.4</ecNumber>
    </recommendedName>
</protein>
<dbReference type="AlphaFoldDB" id="H8I9Y0"/>
<dbReference type="eggNOG" id="arCOG00071">
    <property type="taxonomic scope" value="Archaea"/>
</dbReference>
<evidence type="ECO:0000256" key="9">
    <source>
        <dbReference type="PIRNR" id="PIRNR001589"/>
    </source>
</evidence>
<evidence type="ECO:0000256" key="2">
    <source>
        <dbReference type="ARBA" id="ARBA00022605"/>
    </source>
</evidence>
<evidence type="ECO:0000256" key="5">
    <source>
        <dbReference type="ARBA" id="ARBA00022888"/>
    </source>
</evidence>
<reference evidence="12 13" key="1">
    <citation type="journal article" date="2012" name="J. Bacteriol.">
        <title>Complete genome sequence of a thermophilic methanogen, Methanocella conradii HZ254, isolated from Chinese rice field soil.</title>
        <authorList>
            <person name="Lu Z."/>
            <person name="Lu Y."/>
        </authorList>
    </citation>
    <scope>NUCLEOTIDE SEQUENCE [LARGE SCALE GENOMIC DNA]</scope>
    <source>
        <strain evidence="13">DSM 24694 / JCM 17849 / CGMCC 1.5162 / HZ254</strain>
    </source>
</reference>
<evidence type="ECO:0000256" key="1">
    <source>
        <dbReference type="ARBA" id="ARBA00022598"/>
    </source>
</evidence>
<keyword evidence="1 12" id="KW-0436">Ligase</keyword>
<dbReference type="EC" id="6.3.5.4" evidence="9"/>
<evidence type="ECO:0000313" key="13">
    <source>
        <dbReference type="Proteomes" id="UP000005233"/>
    </source>
</evidence>
<keyword evidence="2 10" id="KW-0028">Amino-acid biosynthesis</keyword>
<feature type="active site" description="For GATase activity" evidence="10">
    <location>
        <position position="2"/>
    </location>
</feature>
<dbReference type="HOGENOM" id="CLU_014658_4_0_2"/>
<dbReference type="SUPFAM" id="SSF52402">
    <property type="entry name" value="Adenine nucleotide alpha hydrolases-like"/>
    <property type="match status" value="1"/>
</dbReference>
<evidence type="ECO:0000313" key="12">
    <source>
        <dbReference type="EMBL" id="AFD00940.1"/>
    </source>
</evidence>
<dbReference type="PROSITE" id="PS51278">
    <property type="entry name" value="GATASE_TYPE_2"/>
    <property type="match status" value="1"/>
</dbReference>
<feature type="domain" description="Glutamine amidotransferase type-2" evidence="11">
    <location>
        <begin position="2"/>
        <end position="170"/>
    </location>
</feature>
<dbReference type="InterPro" id="IPR006426">
    <property type="entry name" value="Asn_synth_AEB"/>
</dbReference>
<dbReference type="Pfam" id="PF13522">
    <property type="entry name" value="GATase_6"/>
    <property type="match status" value="1"/>
</dbReference>
<dbReference type="PIRSF" id="PIRSF001589">
    <property type="entry name" value="Asn_synthetase_glu-h"/>
    <property type="match status" value="1"/>
</dbReference>
<organism evidence="12 13">
    <name type="scientific">Methanocella conradii (strain DSM 24694 / JCM 17849 / CGMCC 1.5162 / HZ254)</name>
    <dbReference type="NCBI Taxonomy" id="1041930"/>
    <lineage>
        <taxon>Archaea</taxon>
        <taxon>Methanobacteriati</taxon>
        <taxon>Methanobacteriota</taxon>
        <taxon>Stenosarchaea group</taxon>
        <taxon>Methanomicrobia</taxon>
        <taxon>Methanocellales</taxon>
        <taxon>Methanocellaceae</taxon>
        <taxon>Methanocella</taxon>
    </lineage>
</organism>
<dbReference type="PANTHER" id="PTHR11772">
    <property type="entry name" value="ASPARAGINE SYNTHETASE"/>
    <property type="match status" value="1"/>
</dbReference>
<evidence type="ECO:0000256" key="8">
    <source>
        <dbReference type="ARBA" id="ARBA00048741"/>
    </source>
</evidence>
<dbReference type="SUPFAM" id="SSF56235">
    <property type="entry name" value="N-terminal nucleophile aminohydrolases (Ntn hydrolases)"/>
    <property type="match status" value="1"/>
</dbReference>
<dbReference type="GO" id="GO:0005829">
    <property type="term" value="C:cytosol"/>
    <property type="evidence" value="ECO:0007669"/>
    <property type="project" value="TreeGrafter"/>
</dbReference>
<dbReference type="InterPro" id="IPR050795">
    <property type="entry name" value="Asn_Synthetase"/>
</dbReference>
<comment type="pathway">
    <text evidence="7">Amino-acid biosynthesis.</text>
</comment>
<dbReference type="GO" id="GO:0005524">
    <property type="term" value="F:ATP binding"/>
    <property type="evidence" value="ECO:0007669"/>
    <property type="project" value="UniProtKB-KW"/>
</dbReference>
<keyword evidence="5 10" id="KW-0061">Asparagine biosynthesis</keyword>
<keyword evidence="6 10" id="KW-0315">Glutamine amidotransferase</keyword>
<name>H8I9Y0_METCZ</name>
<comment type="catalytic activity">
    <reaction evidence="8 9">
        <text>L-aspartate + L-glutamine + ATP + H2O = L-asparagine + L-glutamate + AMP + diphosphate + H(+)</text>
        <dbReference type="Rhea" id="RHEA:12228"/>
        <dbReference type="ChEBI" id="CHEBI:15377"/>
        <dbReference type="ChEBI" id="CHEBI:15378"/>
        <dbReference type="ChEBI" id="CHEBI:29985"/>
        <dbReference type="ChEBI" id="CHEBI:29991"/>
        <dbReference type="ChEBI" id="CHEBI:30616"/>
        <dbReference type="ChEBI" id="CHEBI:33019"/>
        <dbReference type="ChEBI" id="CHEBI:58048"/>
        <dbReference type="ChEBI" id="CHEBI:58359"/>
        <dbReference type="ChEBI" id="CHEBI:456215"/>
        <dbReference type="EC" id="6.3.5.4"/>
    </reaction>
</comment>
<dbReference type="InterPro" id="IPR033738">
    <property type="entry name" value="AsnB_N"/>
</dbReference>
<keyword evidence="3 9" id="KW-0547">Nucleotide-binding</keyword>
<dbReference type="OrthoDB" id="8692at2157"/>
<proteinExistence type="predicted"/>
<dbReference type="InterPro" id="IPR029055">
    <property type="entry name" value="Ntn_hydrolases_N"/>
</dbReference>
<evidence type="ECO:0000256" key="3">
    <source>
        <dbReference type="ARBA" id="ARBA00022741"/>
    </source>
</evidence>
<evidence type="ECO:0000259" key="11">
    <source>
        <dbReference type="PROSITE" id="PS51278"/>
    </source>
</evidence>
<dbReference type="CDD" id="cd00712">
    <property type="entry name" value="AsnB"/>
    <property type="match status" value="1"/>
</dbReference>
<keyword evidence="13" id="KW-1185">Reference proteome</keyword>
<keyword evidence="4 9" id="KW-0067">ATP-binding</keyword>
<dbReference type="KEGG" id="mez:Mtc_2205"/>
<evidence type="ECO:0000256" key="10">
    <source>
        <dbReference type="PIRSR" id="PIRSR001589-1"/>
    </source>
</evidence>
<dbReference type="Pfam" id="PF00733">
    <property type="entry name" value="Asn_synthase"/>
    <property type="match status" value="2"/>
</dbReference>
<gene>
    <name evidence="12" type="primary">asnB-2</name>
    <name evidence="12" type="ordered locus">Mtc_2205</name>
</gene>
<evidence type="ECO:0000256" key="6">
    <source>
        <dbReference type="ARBA" id="ARBA00022962"/>
    </source>
</evidence>
<dbReference type="Proteomes" id="UP000005233">
    <property type="component" value="Chromosome"/>
</dbReference>
<dbReference type="Gene3D" id="3.60.20.10">
    <property type="entry name" value="Glutamine Phosphoribosylpyrophosphate, subunit 1, domain 1"/>
    <property type="match status" value="1"/>
</dbReference>
<dbReference type="STRING" id="1041930.Mtc_2205"/>
<evidence type="ECO:0000256" key="7">
    <source>
        <dbReference type="ARBA" id="ARBA00029440"/>
    </source>
</evidence>
<dbReference type="GO" id="GO:0006529">
    <property type="term" value="P:asparagine biosynthetic process"/>
    <property type="evidence" value="ECO:0007669"/>
    <property type="project" value="UniProtKB-KW"/>
</dbReference>
<dbReference type="Gene3D" id="3.40.50.620">
    <property type="entry name" value="HUPs"/>
    <property type="match status" value="1"/>
</dbReference>
<dbReference type="EMBL" id="CP003243">
    <property type="protein sequence ID" value="AFD00940.1"/>
    <property type="molecule type" value="Genomic_DNA"/>
</dbReference>
<accession>H8I9Y0</accession>
<dbReference type="InterPro" id="IPR017932">
    <property type="entry name" value="GATase_2_dom"/>
</dbReference>
<sequence>MCGIAGFVGVNARLKTCEMVRSLRHRGPDGEGVWCHGSVCIGHTHLKVTGDVGQPVISNNHAVSYNGEIYNFGEFLPGASDTPALLNVILKDGVGSFLKAAPAIDGEYSFAYYDGSSLLLARDPVGIKPLYYGVSDDGFGFASERKALLKVGVTDVKALTPGHVYYNGVERYAIGLPSRDVVIKDEKEAVEALDGALAMAVRLRRHENAAVAFSGGVDCSIIGAMSGLPLCTVGMKGSYDIKAARKAASLMGAERRHVVYEFDEKDVEEALPGVVYAVESADPMKVSIALPLYILAREARRDGYRVLLSGQGADELFGGYARHEAAAREGGLGEALQRDLEHIAEVNLERDDAATMAHGVELRVPYLDLKVISLAQRIDPSLKVYFDGKDYIRKYVLRKMSEKYLPREISYAPKKAIQYGTSAQKALERLARKRNSKISEHLKSLYEEHFKWPLA</sequence>
<dbReference type="PANTHER" id="PTHR11772:SF2">
    <property type="entry name" value="ASPARAGINE SYNTHETASE [GLUTAMINE-HYDROLYZING]"/>
    <property type="match status" value="1"/>
</dbReference>
<dbReference type="InterPro" id="IPR001962">
    <property type="entry name" value="Asn_synthase"/>
</dbReference>
<evidence type="ECO:0000256" key="4">
    <source>
        <dbReference type="ARBA" id="ARBA00022840"/>
    </source>
</evidence>
<dbReference type="GO" id="GO:0004066">
    <property type="term" value="F:asparagine synthase (glutamine-hydrolyzing) activity"/>
    <property type="evidence" value="ECO:0007669"/>
    <property type="project" value="UniProtKB-EC"/>
</dbReference>
<dbReference type="InterPro" id="IPR014729">
    <property type="entry name" value="Rossmann-like_a/b/a_fold"/>
</dbReference>
<dbReference type="CDD" id="cd01991">
    <property type="entry name" value="Asn_synthase_B_C"/>
    <property type="match status" value="1"/>
</dbReference>